<organism evidence="1">
    <name type="scientific">hydrothermal vent metagenome</name>
    <dbReference type="NCBI Taxonomy" id="652676"/>
    <lineage>
        <taxon>unclassified sequences</taxon>
        <taxon>metagenomes</taxon>
        <taxon>ecological metagenomes</taxon>
    </lineage>
</organism>
<reference evidence="1" key="1">
    <citation type="submission" date="2018-06" db="EMBL/GenBank/DDBJ databases">
        <authorList>
            <person name="Zhirakovskaya E."/>
        </authorList>
    </citation>
    <scope>NUCLEOTIDE SEQUENCE</scope>
</reference>
<name>A0A3B0V2Z6_9ZZZZ</name>
<gene>
    <name evidence="1" type="ORF">MNBD_BACTEROID07-1005</name>
</gene>
<proteinExistence type="predicted"/>
<evidence type="ECO:0000313" key="1">
    <source>
        <dbReference type="EMBL" id="VAW26346.1"/>
    </source>
</evidence>
<dbReference type="AlphaFoldDB" id="A0A3B0V2Z6"/>
<sequence>MIKDRDIVMVGLASLDSRIGSNAINLAEVFSKHNRVLYVNYPMDRLTLWRGRNDPIIQKRKKILRGKLPNMEKVNENMWSFFPKTILESINQLPINWLFDILNRINNNRFAKEVNRAIKKLDFKDIIIFNDTDMFRSFYLKELIHAKTYVYYTRDNMLAVDYWKRQGTRIEPA</sequence>
<accession>A0A3B0V2Z6</accession>
<protein>
    <submittedName>
        <fullName evidence="1">Uncharacterized protein</fullName>
    </submittedName>
</protein>
<feature type="non-terminal residue" evidence="1">
    <location>
        <position position="173"/>
    </location>
</feature>
<dbReference type="EMBL" id="UOET01000022">
    <property type="protein sequence ID" value="VAW26346.1"/>
    <property type="molecule type" value="Genomic_DNA"/>
</dbReference>